<dbReference type="EMBL" id="WHUW01000087">
    <property type="protein sequence ID" value="KAF8426461.1"/>
    <property type="molecule type" value="Genomic_DNA"/>
</dbReference>
<proteinExistence type="predicted"/>
<dbReference type="Proteomes" id="UP001194468">
    <property type="component" value="Unassembled WGS sequence"/>
</dbReference>
<evidence type="ECO:0008006" key="3">
    <source>
        <dbReference type="Google" id="ProtNLM"/>
    </source>
</evidence>
<evidence type="ECO:0000313" key="1">
    <source>
        <dbReference type="EMBL" id="KAF8426461.1"/>
    </source>
</evidence>
<feature type="non-terminal residue" evidence="1">
    <location>
        <position position="1"/>
    </location>
</feature>
<accession>A0AAD4BG74</accession>
<reference evidence="1" key="2">
    <citation type="journal article" date="2020" name="Nat. Commun.">
        <title>Large-scale genome sequencing of mycorrhizal fungi provides insights into the early evolution of symbiotic traits.</title>
        <authorList>
            <person name="Miyauchi S."/>
            <person name="Kiss E."/>
            <person name="Kuo A."/>
            <person name="Drula E."/>
            <person name="Kohler A."/>
            <person name="Sanchez-Garcia M."/>
            <person name="Morin E."/>
            <person name="Andreopoulos B."/>
            <person name="Barry K.W."/>
            <person name="Bonito G."/>
            <person name="Buee M."/>
            <person name="Carver A."/>
            <person name="Chen C."/>
            <person name="Cichocki N."/>
            <person name="Clum A."/>
            <person name="Culley D."/>
            <person name="Crous P.W."/>
            <person name="Fauchery L."/>
            <person name="Girlanda M."/>
            <person name="Hayes R.D."/>
            <person name="Keri Z."/>
            <person name="LaButti K."/>
            <person name="Lipzen A."/>
            <person name="Lombard V."/>
            <person name="Magnuson J."/>
            <person name="Maillard F."/>
            <person name="Murat C."/>
            <person name="Nolan M."/>
            <person name="Ohm R.A."/>
            <person name="Pangilinan J."/>
            <person name="Pereira M.F."/>
            <person name="Perotto S."/>
            <person name="Peter M."/>
            <person name="Pfister S."/>
            <person name="Riley R."/>
            <person name="Sitrit Y."/>
            <person name="Stielow J.B."/>
            <person name="Szollosi G."/>
            <person name="Zifcakova L."/>
            <person name="Stursova M."/>
            <person name="Spatafora J.W."/>
            <person name="Tedersoo L."/>
            <person name="Vaario L.M."/>
            <person name="Yamada A."/>
            <person name="Yan M."/>
            <person name="Wang P."/>
            <person name="Xu J."/>
            <person name="Bruns T."/>
            <person name="Baldrian P."/>
            <person name="Vilgalys R."/>
            <person name="Dunand C."/>
            <person name="Henrissat B."/>
            <person name="Grigoriev I.V."/>
            <person name="Hibbett D."/>
            <person name="Nagy L.G."/>
            <person name="Martin F.M."/>
        </authorList>
    </citation>
    <scope>NUCLEOTIDE SEQUENCE</scope>
    <source>
        <strain evidence="1">BED1</strain>
    </source>
</reference>
<comment type="caution">
    <text evidence="1">The sequence shown here is derived from an EMBL/GenBank/DDBJ whole genome shotgun (WGS) entry which is preliminary data.</text>
</comment>
<reference evidence="1" key="1">
    <citation type="submission" date="2019-10" db="EMBL/GenBank/DDBJ databases">
        <authorList>
            <consortium name="DOE Joint Genome Institute"/>
            <person name="Kuo A."/>
            <person name="Miyauchi S."/>
            <person name="Kiss E."/>
            <person name="Drula E."/>
            <person name="Kohler A."/>
            <person name="Sanchez-Garcia M."/>
            <person name="Andreopoulos B."/>
            <person name="Barry K.W."/>
            <person name="Bonito G."/>
            <person name="Buee M."/>
            <person name="Carver A."/>
            <person name="Chen C."/>
            <person name="Cichocki N."/>
            <person name="Clum A."/>
            <person name="Culley D."/>
            <person name="Crous P.W."/>
            <person name="Fauchery L."/>
            <person name="Girlanda M."/>
            <person name="Hayes R."/>
            <person name="Keri Z."/>
            <person name="LaButti K."/>
            <person name="Lipzen A."/>
            <person name="Lombard V."/>
            <person name="Magnuson J."/>
            <person name="Maillard F."/>
            <person name="Morin E."/>
            <person name="Murat C."/>
            <person name="Nolan M."/>
            <person name="Ohm R."/>
            <person name="Pangilinan J."/>
            <person name="Pereira M."/>
            <person name="Perotto S."/>
            <person name="Peter M."/>
            <person name="Riley R."/>
            <person name="Sitrit Y."/>
            <person name="Stielow B."/>
            <person name="Szollosi G."/>
            <person name="Zifcakova L."/>
            <person name="Stursova M."/>
            <person name="Spatafora J.W."/>
            <person name="Tedersoo L."/>
            <person name="Vaario L.-M."/>
            <person name="Yamada A."/>
            <person name="Yan M."/>
            <person name="Wang P."/>
            <person name="Xu J."/>
            <person name="Bruns T."/>
            <person name="Baldrian P."/>
            <person name="Vilgalys R."/>
            <person name="Henrissat B."/>
            <person name="Grigoriev I.V."/>
            <person name="Hibbett D."/>
            <person name="Nagy L.G."/>
            <person name="Martin F.M."/>
        </authorList>
    </citation>
    <scope>NUCLEOTIDE SEQUENCE</scope>
    <source>
        <strain evidence="1">BED1</strain>
    </source>
</reference>
<protein>
    <recommendedName>
        <fullName evidence="3">ATP-dependent DNA helicase</fullName>
    </recommendedName>
</protein>
<sequence>VRRLILDEASVVSAELLCQVSERIAFAKKESPDLMTKPFGGITAICAGGLGQLRPVGSAALYAADLLGRLQARTQETLRGGRRPLGAAIWQQLTRVVELRK</sequence>
<keyword evidence="2" id="KW-1185">Reference proteome</keyword>
<organism evidence="1 2">
    <name type="scientific">Boletus edulis BED1</name>
    <dbReference type="NCBI Taxonomy" id="1328754"/>
    <lineage>
        <taxon>Eukaryota</taxon>
        <taxon>Fungi</taxon>
        <taxon>Dikarya</taxon>
        <taxon>Basidiomycota</taxon>
        <taxon>Agaricomycotina</taxon>
        <taxon>Agaricomycetes</taxon>
        <taxon>Agaricomycetidae</taxon>
        <taxon>Boletales</taxon>
        <taxon>Boletineae</taxon>
        <taxon>Boletaceae</taxon>
        <taxon>Boletoideae</taxon>
        <taxon>Boletus</taxon>
    </lineage>
</organism>
<evidence type="ECO:0000313" key="2">
    <source>
        <dbReference type="Proteomes" id="UP001194468"/>
    </source>
</evidence>
<name>A0AAD4BG74_BOLED</name>
<gene>
    <name evidence="1" type="ORF">L210DRAFT_791635</name>
</gene>
<feature type="non-terminal residue" evidence="1">
    <location>
        <position position="101"/>
    </location>
</feature>
<dbReference type="AlphaFoldDB" id="A0AAD4BG74"/>